<reference evidence="8" key="1">
    <citation type="submission" date="2018-06" db="EMBL/GenBank/DDBJ databases">
        <title>Aestuariibacter litoralis strain KCTC 52945T.</title>
        <authorList>
            <person name="Li X."/>
            <person name="Salam N."/>
            <person name="Li J.-L."/>
            <person name="Chen Y.-M."/>
            <person name="Yang Z.-W."/>
            <person name="Zhang L.-Y."/>
            <person name="Han M.-X."/>
            <person name="Xiao M."/>
            <person name="Li W.-J."/>
        </authorList>
    </citation>
    <scope>NUCLEOTIDE SEQUENCE [LARGE SCALE GENOMIC DNA]</scope>
    <source>
        <strain evidence="8">KCTC 52945</strain>
    </source>
</reference>
<accession>A0A2W2APN9</accession>
<evidence type="ECO:0000256" key="4">
    <source>
        <dbReference type="ARBA" id="ARBA00022691"/>
    </source>
</evidence>
<dbReference type="SUPFAM" id="SSF53335">
    <property type="entry name" value="S-adenosyl-L-methionine-dependent methyltransferases"/>
    <property type="match status" value="1"/>
</dbReference>
<evidence type="ECO:0000256" key="2">
    <source>
        <dbReference type="ARBA" id="ARBA00022603"/>
    </source>
</evidence>
<dbReference type="InterPro" id="IPR050723">
    <property type="entry name" value="CFA/CMAS"/>
</dbReference>
<organism evidence="7 8">
    <name type="scientific">Aestuariivirga litoralis</name>
    <dbReference type="NCBI Taxonomy" id="2650924"/>
    <lineage>
        <taxon>Bacteria</taxon>
        <taxon>Pseudomonadati</taxon>
        <taxon>Pseudomonadota</taxon>
        <taxon>Alphaproteobacteria</taxon>
        <taxon>Hyphomicrobiales</taxon>
        <taxon>Aestuariivirgaceae</taxon>
        <taxon>Aestuariivirga</taxon>
    </lineage>
</organism>
<dbReference type="Gene3D" id="3.40.50.150">
    <property type="entry name" value="Vaccinia Virus protein VP39"/>
    <property type="match status" value="1"/>
</dbReference>
<evidence type="ECO:0000313" key="7">
    <source>
        <dbReference type="EMBL" id="PZF77365.1"/>
    </source>
</evidence>
<keyword evidence="8" id="KW-1185">Reference proteome</keyword>
<dbReference type="AlphaFoldDB" id="A0A2W2APN9"/>
<evidence type="ECO:0000256" key="5">
    <source>
        <dbReference type="ARBA" id="ARBA00023098"/>
    </source>
</evidence>
<dbReference type="EMBL" id="QKVK01000003">
    <property type="protein sequence ID" value="PZF77365.1"/>
    <property type="molecule type" value="Genomic_DNA"/>
</dbReference>
<dbReference type="GO" id="GO:0008610">
    <property type="term" value="P:lipid biosynthetic process"/>
    <property type="evidence" value="ECO:0007669"/>
    <property type="project" value="InterPro"/>
</dbReference>
<keyword evidence="5" id="KW-0443">Lipid metabolism</keyword>
<evidence type="ECO:0000256" key="3">
    <source>
        <dbReference type="ARBA" id="ARBA00022679"/>
    </source>
</evidence>
<name>A0A2W2APN9_9HYPH</name>
<comment type="similarity">
    <text evidence="1">Belongs to the CFA/CMAS family.</text>
</comment>
<protein>
    <submittedName>
        <fullName evidence="7">SAM-dependent methyltransferase</fullName>
    </submittedName>
</protein>
<dbReference type="RefSeq" id="WP_111197762.1">
    <property type="nucleotide sequence ID" value="NZ_QKVK01000003.1"/>
</dbReference>
<dbReference type="Proteomes" id="UP000248795">
    <property type="component" value="Unassembled WGS sequence"/>
</dbReference>
<dbReference type="PANTHER" id="PTHR43667">
    <property type="entry name" value="CYCLOPROPANE-FATTY-ACYL-PHOSPHOLIPID SYNTHASE"/>
    <property type="match status" value="1"/>
</dbReference>
<dbReference type="InterPro" id="IPR003333">
    <property type="entry name" value="CMAS"/>
</dbReference>
<proteinExistence type="inferred from homology"/>
<dbReference type="PIRSF" id="PIRSF003085">
    <property type="entry name" value="CMAS"/>
    <property type="match status" value="1"/>
</dbReference>
<dbReference type="InterPro" id="IPR029063">
    <property type="entry name" value="SAM-dependent_MTases_sf"/>
</dbReference>
<dbReference type="Pfam" id="PF02353">
    <property type="entry name" value="CMAS"/>
    <property type="match status" value="1"/>
</dbReference>
<dbReference type="GO" id="GO:0032259">
    <property type="term" value="P:methylation"/>
    <property type="evidence" value="ECO:0007669"/>
    <property type="project" value="UniProtKB-KW"/>
</dbReference>
<keyword evidence="4" id="KW-0949">S-adenosyl-L-methionine</keyword>
<dbReference type="PANTHER" id="PTHR43667:SF2">
    <property type="entry name" value="FATTY ACID C-METHYL TRANSFERASE"/>
    <property type="match status" value="1"/>
</dbReference>
<keyword evidence="3 7" id="KW-0808">Transferase</keyword>
<dbReference type="CDD" id="cd02440">
    <property type="entry name" value="AdoMet_MTases"/>
    <property type="match status" value="1"/>
</dbReference>
<feature type="active site" evidence="6">
    <location>
        <position position="378"/>
    </location>
</feature>
<dbReference type="GO" id="GO:0008168">
    <property type="term" value="F:methyltransferase activity"/>
    <property type="evidence" value="ECO:0007669"/>
    <property type="project" value="UniProtKB-KW"/>
</dbReference>
<evidence type="ECO:0000256" key="1">
    <source>
        <dbReference type="ARBA" id="ARBA00010815"/>
    </source>
</evidence>
<evidence type="ECO:0000256" key="6">
    <source>
        <dbReference type="PIRSR" id="PIRSR003085-1"/>
    </source>
</evidence>
<keyword evidence="2 7" id="KW-0489">Methyltransferase</keyword>
<evidence type="ECO:0000313" key="8">
    <source>
        <dbReference type="Proteomes" id="UP000248795"/>
    </source>
</evidence>
<sequence length="398" mass="44748">MTTGTLHARESLVGQAIAAAGRRLLPRDLAGGLTLTLPSGRQHRVGFEKPGIQCDLTLRNFRPVLSAMRRGAVGFGESFILGDLESSDITAVLRFYLRNREALNRAGKSVFFKSLGDRLFHLLRQNTKAGARRNISAHYDLGNAFYALWLDPTMSYSSGLFGGGAETLQASQVAKYERVVDALCLERPSEILEIGCGWGGFAEAAAEHGHRVTGLTISREQLEFARHRLGERADIRFEDYRDTTGQFDAIASIEMIEAVGEANWPTYFKVLHDRLKPGGRAAVQAITIADSLYDGYRRKADFIQRYIFPGGMLPTKSILAEQARRAGLSFEPVVIFGQDYARTLALWRERFEAAWPEIERLGFDARFRRRWVYYLSYCEAGFREGSIDVGIYRFHRTL</sequence>
<comment type="caution">
    <text evidence="7">The sequence shown here is derived from an EMBL/GenBank/DDBJ whole genome shotgun (WGS) entry which is preliminary data.</text>
</comment>
<gene>
    <name evidence="7" type="ORF">DK847_08575</name>
</gene>